<comment type="caution">
    <text evidence="1">The sequence shown here is derived from an EMBL/GenBank/DDBJ whole genome shotgun (WGS) entry which is preliminary data.</text>
</comment>
<evidence type="ECO:0000313" key="1">
    <source>
        <dbReference type="EMBL" id="GAA0946822.1"/>
    </source>
</evidence>
<organism evidence="1 2">
    <name type="scientific">Nonomuraea longicatena</name>
    <dbReference type="NCBI Taxonomy" id="83682"/>
    <lineage>
        <taxon>Bacteria</taxon>
        <taxon>Bacillati</taxon>
        <taxon>Actinomycetota</taxon>
        <taxon>Actinomycetes</taxon>
        <taxon>Streptosporangiales</taxon>
        <taxon>Streptosporangiaceae</taxon>
        <taxon>Nonomuraea</taxon>
    </lineage>
</organism>
<name>A0ABP4B6T9_9ACTN</name>
<gene>
    <name evidence="1" type="ORF">GCM10009560_62850</name>
</gene>
<dbReference type="EMBL" id="BAAAHQ010000040">
    <property type="protein sequence ID" value="GAA0946822.1"/>
    <property type="molecule type" value="Genomic_DNA"/>
</dbReference>
<reference evidence="2" key="1">
    <citation type="journal article" date="2019" name="Int. J. Syst. Evol. Microbiol.">
        <title>The Global Catalogue of Microorganisms (GCM) 10K type strain sequencing project: providing services to taxonomists for standard genome sequencing and annotation.</title>
        <authorList>
            <consortium name="The Broad Institute Genomics Platform"/>
            <consortium name="The Broad Institute Genome Sequencing Center for Infectious Disease"/>
            <person name="Wu L."/>
            <person name="Ma J."/>
        </authorList>
    </citation>
    <scope>NUCLEOTIDE SEQUENCE [LARGE SCALE GENOMIC DNA]</scope>
    <source>
        <strain evidence="2">JCM 11136</strain>
    </source>
</reference>
<accession>A0ABP4B6T9</accession>
<evidence type="ECO:0008006" key="3">
    <source>
        <dbReference type="Google" id="ProtNLM"/>
    </source>
</evidence>
<evidence type="ECO:0000313" key="2">
    <source>
        <dbReference type="Proteomes" id="UP001501578"/>
    </source>
</evidence>
<protein>
    <recommendedName>
        <fullName evidence="3">ABM domain-containing protein</fullName>
    </recommendedName>
</protein>
<keyword evidence="2" id="KW-1185">Reference proteome</keyword>
<sequence length="211" mass="23368">MGGTTMFIQVIQGPVAEPEQAHAALDRWARDLAPGSTGWLGTTAGVTDDGTLVAVARFTSKDEARRNAERPEQDAWWRETSRLFTGKVSFHDCGEVDEFHGGGSDQAGFVQVIEGHVEDPGRLRELFHKGEEELAAYRPDLIGSTAAMSEDGTYVETAYFTSEEEARRGERKAPPPELEGTLKEYMGVFEGRPAYFDLHRPWMYSPGGQRV</sequence>
<proteinExistence type="predicted"/>
<dbReference type="Proteomes" id="UP001501578">
    <property type="component" value="Unassembled WGS sequence"/>
</dbReference>
<dbReference type="RefSeq" id="WP_343953770.1">
    <property type="nucleotide sequence ID" value="NZ_BAAAHQ010000040.1"/>
</dbReference>